<sequence>MEALILVLHILAAVVIITLVLLQQGKGADAGASFGGGASQTVFGGQGSGSFFGKMTALFALIFFVTSFSLAYLASQQAKNISGAADLVPAASHVSDSVDMPKLGESKKKAPESKSDLPSTN</sequence>
<dbReference type="OrthoDB" id="9813947at2"/>
<dbReference type="InterPro" id="IPR004692">
    <property type="entry name" value="SecG"/>
</dbReference>
<name>A0A1A8T8L2_9GAMM</name>
<evidence type="ECO:0000256" key="10">
    <source>
        <dbReference type="ARBA" id="ARBA00023136"/>
    </source>
</evidence>
<evidence type="ECO:0000256" key="11">
    <source>
        <dbReference type="RuleBase" id="RU365087"/>
    </source>
</evidence>
<dbReference type="PANTHER" id="PTHR34182">
    <property type="entry name" value="PROTEIN-EXPORT MEMBRANE PROTEIN SECG"/>
    <property type="match status" value="1"/>
</dbReference>
<evidence type="ECO:0000256" key="3">
    <source>
        <dbReference type="ARBA" id="ARBA00017876"/>
    </source>
</evidence>
<evidence type="ECO:0000256" key="4">
    <source>
        <dbReference type="ARBA" id="ARBA00022448"/>
    </source>
</evidence>
<evidence type="ECO:0000256" key="7">
    <source>
        <dbReference type="ARBA" id="ARBA00022927"/>
    </source>
</evidence>
<comment type="similarity">
    <text evidence="2 11">Belongs to the SecG family.</text>
</comment>
<dbReference type="GO" id="GO:0015450">
    <property type="term" value="F:protein-transporting ATPase activity"/>
    <property type="evidence" value="ECO:0007669"/>
    <property type="project" value="UniProtKB-UniRule"/>
</dbReference>
<evidence type="ECO:0000256" key="5">
    <source>
        <dbReference type="ARBA" id="ARBA00022475"/>
    </source>
</evidence>
<dbReference type="GO" id="GO:0009306">
    <property type="term" value="P:protein secretion"/>
    <property type="evidence" value="ECO:0007669"/>
    <property type="project" value="UniProtKB-UniRule"/>
</dbReference>
<keyword evidence="14" id="KW-1185">Reference proteome</keyword>
<dbReference type="Proteomes" id="UP000092544">
    <property type="component" value="Unassembled WGS sequence"/>
</dbReference>
<dbReference type="PANTHER" id="PTHR34182:SF1">
    <property type="entry name" value="PROTEIN-EXPORT MEMBRANE PROTEIN SECG"/>
    <property type="match status" value="1"/>
</dbReference>
<evidence type="ECO:0000313" key="13">
    <source>
        <dbReference type="EMBL" id="SBS27881.1"/>
    </source>
</evidence>
<keyword evidence="7 11" id="KW-0653">Protein transport</keyword>
<dbReference type="NCBIfam" id="TIGR00810">
    <property type="entry name" value="secG"/>
    <property type="match status" value="1"/>
</dbReference>
<keyword evidence="9 11" id="KW-0811">Translocation</keyword>
<dbReference type="AlphaFoldDB" id="A0A1A8T8L2"/>
<evidence type="ECO:0000256" key="2">
    <source>
        <dbReference type="ARBA" id="ARBA00008445"/>
    </source>
</evidence>
<keyword evidence="10 11" id="KW-0472">Membrane</keyword>
<organism evidence="13 14">
    <name type="scientific">Marinomonas spartinae</name>
    <dbReference type="NCBI Taxonomy" id="1792290"/>
    <lineage>
        <taxon>Bacteria</taxon>
        <taxon>Pseudomonadati</taxon>
        <taxon>Pseudomonadota</taxon>
        <taxon>Gammaproteobacteria</taxon>
        <taxon>Oceanospirillales</taxon>
        <taxon>Oceanospirillaceae</taxon>
        <taxon>Marinomonas</taxon>
    </lineage>
</organism>
<feature type="region of interest" description="Disordered" evidence="12">
    <location>
        <begin position="93"/>
        <end position="121"/>
    </location>
</feature>
<dbReference type="PRINTS" id="PR01651">
    <property type="entry name" value="SECGEXPORT"/>
</dbReference>
<gene>
    <name evidence="13" type="primary">secG</name>
    <name evidence="13" type="ORF">MSP8886_00989</name>
</gene>
<dbReference type="EMBL" id="FLOB01000002">
    <property type="protein sequence ID" value="SBS27881.1"/>
    <property type="molecule type" value="Genomic_DNA"/>
</dbReference>
<protein>
    <recommendedName>
        <fullName evidence="3 11">Protein-export membrane protein SecG</fullName>
    </recommendedName>
</protein>
<evidence type="ECO:0000256" key="9">
    <source>
        <dbReference type="ARBA" id="ARBA00023010"/>
    </source>
</evidence>
<proteinExistence type="inferred from homology"/>
<accession>A0A1A8T8L2</accession>
<feature type="transmembrane region" description="Helical" evidence="11">
    <location>
        <begin position="51"/>
        <end position="73"/>
    </location>
</feature>
<evidence type="ECO:0000313" key="14">
    <source>
        <dbReference type="Proteomes" id="UP000092544"/>
    </source>
</evidence>
<keyword evidence="6 11" id="KW-0812">Transmembrane</keyword>
<feature type="compositionally biased region" description="Basic and acidic residues" evidence="12">
    <location>
        <begin position="102"/>
        <end position="115"/>
    </location>
</feature>
<keyword evidence="5 11" id="KW-1003">Cell membrane</keyword>
<evidence type="ECO:0000256" key="8">
    <source>
        <dbReference type="ARBA" id="ARBA00022989"/>
    </source>
</evidence>
<evidence type="ECO:0000256" key="12">
    <source>
        <dbReference type="SAM" id="MobiDB-lite"/>
    </source>
</evidence>
<evidence type="ECO:0000256" key="6">
    <source>
        <dbReference type="ARBA" id="ARBA00022692"/>
    </source>
</evidence>
<comment type="caution">
    <text evidence="11">Lacks conserved residue(s) required for the propagation of feature annotation.</text>
</comment>
<comment type="subcellular location">
    <subcellularLocation>
        <location evidence="1 11">Cell membrane</location>
        <topology evidence="1 11">Multi-pass membrane protein</topology>
    </subcellularLocation>
</comment>
<reference evidence="13 14" key="1">
    <citation type="submission" date="2016-06" db="EMBL/GenBank/DDBJ databases">
        <authorList>
            <person name="Kjaerup R.B."/>
            <person name="Dalgaard T.S."/>
            <person name="Juul-Madsen H.R."/>
        </authorList>
    </citation>
    <scope>NUCLEOTIDE SEQUENCE [LARGE SCALE GENOMIC DNA]</scope>
    <source>
        <strain evidence="13 14">CECT 8886</strain>
    </source>
</reference>
<comment type="function">
    <text evidence="11">Involved in protein export. Participates in an early event of protein translocation.</text>
</comment>
<dbReference type="GO" id="GO:0043952">
    <property type="term" value="P:protein transport by the Sec complex"/>
    <property type="evidence" value="ECO:0007669"/>
    <property type="project" value="TreeGrafter"/>
</dbReference>
<keyword evidence="4 11" id="KW-0813">Transport</keyword>
<dbReference type="RefSeq" id="WP_067013352.1">
    <property type="nucleotide sequence ID" value="NZ_FLOB01000002.1"/>
</dbReference>
<dbReference type="STRING" id="1792290.MSP8886_00989"/>
<dbReference type="Pfam" id="PF03840">
    <property type="entry name" value="SecG"/>
    <property type="match status" value="1"/>
</dbReference>
<dbReference type="GO" id="GO:0065002">
    <property type="term" value="P:intracellular protein transmembrane transport"/>
    <property type="evidence" value="ECO:0007669"/>
    <property type="project" value="TreeGrafter"/>
</dbReference>
<keyword evidence="8 11" id="KW-1133">Transmembrane helix</keyword>
<dbReference type="GO" id="GO:0005886">
    <property type="term" value="C:plasma membrane"/>
    <property type="evidence" value="ECO:0007669"/>
    <property type="project" value="UniProtKB-SubCell"/>
</dbReference>
<evidence type="ECO:0000256" key="1">
    <source>
        <dbReference type="ARBA" id="ARBA00004651"/>
    </source>
</evidence>